<dbReference type="AlphaFoldDB" id="A0A8D9GZZ1"/>
<dbReference type="Gramene" id="A01p43550.2_BraZ1">
    <property type="protein sequence ID" value="A01p43550.2_BraZ1.CDS"/>
    <property type="gene ID" value="A01g43550.2_BraZ1"/>
</dbReference>
<evidence type="ECO:0000313" key="1">
    <source>
        <dbReference type="EMBL" id="CAG7890279.1"/>
    </source>
</evidence>
<evidence type="ECO:0000313" key="2">
    <source>
        <dbReference type="Proteomes" id="UP000694005"/>
    </source>
</evidence>
<protein>
    <recommendedName>
        <fullName evidence="3">RNase H type-1 domain-containing protein</fullName>
    </recommendedName>
</protein>
<dbReference type="EMBL" id="LS974617">
    <property type="protein sequence ID" value="CAG7890279.1"/>
    <property type="molecule type" value="Genomic_DNA"/>
</dbReference>
<proteinExistence type="predicted"/>
<name>A0A8D9GZZ1_BRACM</name>
<reference evidence="1 2" key="1">
    <citation type="submission" date="2021-07" db="EMBL/GenBank/DDBJ databases">
        <authorList>
            <consortium name="Genoscope - CEA"/>
            <person name="William W."/>
        </authorList>
    </citation>
    <scope>NUCLEOTIDE SEQUENCE [LARGE SCALE GENOMIC DNA]</scope>
</reference>
<evidence type="ECO:0008006" key="3">
    <source>
        <dbReference type="Google" id="ProtNLM"/>
    </source>
</evidence>
<dbReference type="Proteomes" id="UP000694005">
    <property type="component" value="Chromosome A01"/>
</dbReference>
<sequence length="242" mass="26714">MDLPVAGASVPPCLPPKPPDADLDVMLPKLKAFSINLEASVLSPENPHISSSLMGSDDQRFRPSSVIAYWLRHGNVTQSRDGVLKFVQWFVQLSQAIRVYTVFAPFLMNTSAKSRQRRPFPTSRSYGSHPQMVLSVTFLFGEVKESPPGHDLEAPVHGSLGHCYIGFPLLAKAIAMRSVLCLELTLEFPKLKVFSDNSTLIRAISSLKKSSELSPTSVRSPLGLHQSVFFISPDQRTRLLIS</sequence>
<gene>
    <name evidence="1" type="ORF">BRAPAZ1V2_A01P43550.2</name>
</gene>
<accession>A0A8D9GZZ1</accession>
<organism evidence="1 2">
    <name type="scientific">Brassica campestris</name>
    <name type="common">Field mustard</name>
    <dbReference type="NCBI Taxonomy" id="3711"/>
    <lineage>
        <taxon>Eukaryota</taxon>
        <taxon>Viridiplantae</taxon>
        <taxon>Streptophyta</taxon>
        <taxon>Embryophyta</taxon>
        <taxon>Tracheophyta</taxon>
        <taxon>Spermatophyta</taxon>
        <taxon>Magnoliopsida</taxon>
        <taxon>eudicotyledons</taxon>
        <taxon>Gunneridae</taxon>
        <taxon>Pentapetalae</taxon>
        <taxon>rosids</taxon>
        <taxon>malvids</taxon>
        <taxon>Brassicales</taxon>
        <taxon>Brassicaceae</taxon>
        <taxon>Brassiceae</taxon>
        <taxon>Brassica</taxon>
    </lineage>
</organism>